<proteinExistence type="predicted"/>
<feature type="chain" id="PRO_5041468688" evidence="1">
    <location>
        <begin position="21"/>
        <end position="112"/>
    </location>
</feature>
<dbReference type="AlphaFoldDB" id="A0AA39PK95"/>
<feature type="signal peptide" evidence="1">
    <location>
        <begin position="1"/>
        <end position="20"/>
    </location>
</feature>
<accession>A0AA39PK95</accession>
<evidence type="ECO:0000256" key="1">
    <source>
        <dbReference type="SAM" id="SignalP"/>
    </source>
</evidence>
<reference evidence="2" key="1">
    <citation type="submission" date="2023-06" db="EMBL/GenBank/DDBJ databases">
        <authorList>
            <consortium name="Lawrence Berkeley National Laboratory"/>
            <person name="Ahrendt S."/>
            <person name="Sahu N."/>
            <person name="Indic B."/>
            <person name="Wong-Bajracharya J."/>
            <person name="Merenyi Z."/>
            <person name="Ke H.-M."/>
            <person name="Monk M."/>
            <person name="Kocsube S."/>
            <person name="Drula E."/>
            <person name="Lipzen A."/>
            <person name="Balint B."/>
            <person name="Henrissat B."/>
            <person name="Andreopoulos B."/>
            <person name="Martin F.M."/>
            <person name="Harder C.B."/>
            <person name="Rigling D."/>
            <person name="Ford K.L."/>
            <person name="Foster G.D."/>
            <person name="Pangilinan J."/>
            <person name="Papanicolaou A."/>
            <person name="Barry K."/>
            <person name="LaButti K."/>
            <person name="Viragh M."/>
            <person name="Koriabine M."/>
            <person name="Yan M."/>
            <person name="Riley R."/>
            <person name="Champramary S."/>
            <person name="Plett K.L."/>
            <person name="Tsai I.J."/>
            <person name="Slot J."/>
            <person name="Sipos G."/>
            <person name="Plett J."/>
            <person name="Nagy L.G."/>
            <person name="Grigoriev I.V."/>
        </authorList>
    </citation>
    <scope>NUCLEOTIDE SEQUENCE</scope>
    <source>
        <strain evidence="2">HWK02</strain>
    </source>
</reference>
<dbReference type="Proteomes" id="UP001175228">
    <property type="component" value="Unassembled WGS sequence"/>
</dbReference>
<comment type="caution">
    <text evidence="2">The sequence shown here is derived from an EMBL/GenBank/DDBJ whole genome shotgun (WGS) entry which is preliminary data.</text>
</comment>
<keyword evidence="1" id="KW-0732">Signal</keyword>
<organism evidence="2 3">
    <name type="scientific">Armillaria luteobubalina</name>
    <dbReference type="NCBI Taxonomy" id="153913"/>
    <lineage>
        <taxon>Eukaryota</taxon>
        <taxon>Fungi</taxon>
        <taxon>Dikarya</taxon>
        <taxon>Basidiomycota</taxon>
        <taxon>Agaricomycotina</taxon>
        <taxon>Agaricomycetes</taxon>
        <taxon>Agaricomycetidae</taxon>
        <taxon>Agaricales</taxon>
        <taxon>Marasmiineae</taxon>
        <taxon>Physalacriaceae</taxon>
        <taxon>Armillaria</taxon>
    </lineage>
</organism>
<keyword evidence="3" id="KW-1185">Reference proteome</keyword>
<name>A0AA39PK95_9AGAR</name>
<protein>
    <submittedName>
        <fullName evidence="2">Uncharacterized protein</fullName>
    </submittedName>
</protein>
<evidence type="ECO:0000313" key="2">
    <source>
        <dbReference type="EMBL" id="KAK0485435.1"/>
    </source>
</evidence>
<evidence type="ECO:0000313" key="3">
    <source>
        <dbReference type="Proteomes" id="UP001175228"/>
    </source>
</evidence>
<dbReference type="EMBL" id="JAUEPU010000051">
    <property type="protein sequence ID" value="KAK0485435.1"/>
    <property type="molecule type" value="Genomic_DNA"/>
</dbReference>
<sequence>MTAIISLSLCLIFKFRFTSTRDHAVKSDVDNVFYLSIDARAVGINAAAPQQVLVLDFGNDGVQINRAHPDARGQRLHTIVDSVLVTITGKVLCGFRRFSLQERPHSDLRRLL</sequence>
<gene>
    <name evidence="2" type="ORF">EDD18DRAFT_1361126</name>
</gene>